<dbReference type="EMBL" id="JAHDVG010000482">
    <property type="protein sequence ID" value="KAH1173180.1"/>
    <property type="molecule type" value="Genomic_DNA"/>
</dbReference>
<protein>
    <submittedName>
        <fullName evidence="1">Uncharacterized protein</fullName>
    </submittedName>
</protein>
<accession>A0A9D3X616</accession>
<reference evidence="1" key="1">
    <citation type="submission" date="2021-09" db="EMBL/GenBank/DDBJ databases">
        <title>The genome of Mauremys mutica provides insights into the evolution of semi-aquatic lifestyle.</title>
        <authorList>
            <person name="Gong S."/>
            <person name="Gao Y."/>
        </authorList>
    </citation>
    <scope>NUCLEOTIDE SEQUENCE</scope>
    <source>
        <strain evidence="1">MM-2020</strain>
        <tissue evidence="1">Muscle</tissue>
    </source>
</reference>
<evidence type="ECO:0000313" key="2">
    <source>
        <dbReference type="Proteomes" id="UP000827986"/>
    </source>
</evidence>
<name>A0A9D3X616_9SAUR</name>
<keyword evidence="2" id="KW-1185">Reference proteome</keyword>
<dbReference type="Proteomes" id="UP000827986">
    <property type="component" value="Unassembled WGS sequence"/>
</dbReference>
<organism evidence="1 2">
    <name type="scientific">Mauremys mutica</name>
    <name type="common">yellowpond turtle</name>
    <dbReference type="NCBI Taxonomy" id="74926"/>
    <lineage>
        <taxon>Eukaryota</taxon>
        <taxon>Metazoa</taxon>
        <taxon>Chordata</taxon>
        <taxon>Craniata</taxon>
        <taxon>Vertebrata</taxon>
        <taxon>Euteleostomi</taxon>
        <taxon>Archelosauria</taxon>
        <taxon>Testudinata</taxon>
        <taxon>Testudines</taxon>
        <taxon>Cryptodira</taxon>
        <taxon>Durocryptodira</taxon>
        <taxon>Testudinoidea</taxon>
        <taxon>Geoemydidae</taxon>
        <taxon>Geoemydinae</taxon>
        <taxon>Mauremys</taxon>
    </lineage>
</organism>
<evidence type="ECO:0000313" key="1">
    <source>
        <dbReference type="EMBL" id="KAH1173180.1"/>
    </source>
</evidence>
<gene>
    <name evidence="1" type="ORF">KIL84_017019</name>
</gene>
<sequence length="105" mass="11800">MELVRLKLQEAQKEHEHQILMVGLQIKKKETEEAEKRAYQSHKATTEMKEEAHVRHIEHLEAETEGSSHVAARCPGAAQGAASDCEHIPFHQKGVGESLPNLSRD</sequence>
<dbReference type="AlphaFoldDB" id="A0A9D3X616"/>
<proteinExistence type="predicted"/>
<comment type="caution">
    <text evidence="1">The sequence shown here is derived from an EMBL/GenBank/DDBJ whole genome shotgun (WGS) entry which is preliminary data.</text>
</comment>